<organism evidence="1 2">
    <name type="scientific">Iphiclides podalirius</name>
    <name type="common">scarce swallowtail</name>
    <dbReference type="NCBI Taxonomy" id="110791"/>
    <lineage>
        <taxon>Eukaryota</taxon>
        <taxon>Metazoa</taxon>
        <taxon>Ecdysozoa</taxon>
        <taxon>Arthropoda</taxon>
        <taxon>Hexapoda</taxon>
        <taxon>Insecta</taxon>
        <taxon>Pterygota</taxon>
        <taxon>Neoptera</taxon>
        <taxon>Endopterygota</taxon>
        <taxon>Lepidoptera</taxon>
        <taxon>Glossata</taxon>
        <taxon>Ditrysia</taxon>
        <taxon>Papilionoidea</taxon>
        <taxon>Papilionidae</taxon>
        <taxon>Papilioninae</taxon>
        <taxon>Iphiclides</taxon>
    </lineage>
</organism>
<proteinExistence type="predicted"/>
<protein>
    <submittedName>
        <fullName evidence="1">Uncharacterized protein</fullName>
    </submittedName>
</protein>
<evidence type="ECO:0000313" key="1">
    <source>
        <dbReference type="EMBL" id="CAH2073105.1"/>
    </source>
</evidence>
<dbReference type="EMBL" id="OW152819">
    <property type="protein sequence ID" value="CAH2073105.1"/>
    <property type="molecule type" value="Genomic_DNA"/>
</dbReference>
<sequence length="77" mass="8813">MKFHFQSELSVDGRGERSGVIDIICHDWRISLVGEVVPRRLRYDICTTALRSAPALRLYANRPMRESASRSFHRPGA</sequence>
<keyword evidence="2" id="KW-1185">Reference proteome</keyword>
<gene>
    <name evidence="1" type="ORF">IPOD504_LOCUS15486</name>
</gene>
<name>A0ABN8J3B9_9NEOP</name>
<dbReference type="Proteomes" id="UP000837857">
    <property type="component" value="Chromosome 7"/>
</dbReference>
<reference evidence="1" key="1">
    <citation type="submission" date="2022-03" db="EMBL/GenBank/DDBJ databases">
        <authorList>
            <person name="Martin H S."/>
        </authorList>
    </citation>
    <scope>NUCLEOTIDE SEQUENCE</scope>
</reference>
<evidence type="ECO:0000313" key="2">
    <source>
        <dbReference type="Proteomes" id="UP000837857"/>
    </source>
</evidence>
<feature type="non-terminal residue" evidence="1">
    <location>
        <position position="77"/>
    </location>
</feature>
<accession>A0ABN8J3B9</accession>